<dbReference type="PANTHER" id="PTHR33169:SF24">
    <property type="entry name" value="TRANSCRIPTIONAL REGULATOR, PADR FAMILY"/>
    <property type="match status" value="1"/>
</dbReference>
<feature type="domain" description="Transcription regulator PadR N-terminal" evidence="2">
    <location>
        <begin position="14"/>
        <end position="80"/>
    </location>
</feature>
<evidence type="ECO:0000259" key="2">
    <source>
        <dbReference type="Pfam" id="PF03551"/>
    </source>
</evidence>
<dbReference type="InterPro" id="IPR036390">
    <property type="entry name" value="WH_DNA-bd_sf"/>
</dbReference>
<dbReference type="Proteomes" id="UP000831495">
    <property type="component" value="Chromosome"/>
</dbReference>
<dbReference type="Gene3D" id="1.10.10.10">
    <property type="entry name" value="Winged helix-like DNA-binding domain superfamily/Winged helix DNA-binding domain"/>
    <property type="match status" value="1"/>
</dbReference>
<dbReference type="SUPFAM" id="SSF46785">
    <property type="entry name" value="Winged helix' DNA-binding domain"/>
    <property type="match status" value="1"/>
</dbReference>
<accession>A0ABY4P821</accession>
<dbReference type="InterPro" id="IPR052509">
    <property type="entry name" value="Metal_resp_DNA-bind_regulator"/>
</dbReference>
<proteinExistence type="predicted"/>
<dbReference type="EMBL" id="CP093366">
    <property type="protein sequence ID" value="UQS81746.1"/>
    <property type="molecule type" value="Genomic_DNA"/>
</dbReference>
<protein>
    <submittedName>
        <fullName evidence="3">PadR family transcriptional regulator</fullName>
    </submittedName>
</protein>
<evidence type="ECO:0000313" key="3">
    <source>
        <dbReference type="EMBL" id="UQS81746.1"/>
    </source>
</evidence>
<evidence type="ECO:0000256" key="1">
    <source>
        <dbReference type="ARBA" id="ARBA00023125"/>
    </source>
</evidence>
<dbReference type="CDD" id="cd00090">
    <property type="entry name" value="HTH_ARSR"/>
    <property type="match status" value="1"/>
</dbReference>
<keyword evidence="4" id="KW-1185">Reference proteome</keyword>
<sequence length="108" mass="12580">MAIQVPARLLDGTVLSFLKTEDLYGYALTQQVQAVLDISESTIYPVLRRLKKGGYLDTYDQPYLGRNRRYYRLTDTGQALFWEIKAEWQKFSDGINQVMEVNENEVDH</sequence>
<keyword evidence="1" id="KW-0238">DNA-binding</keyword>
<name>A0ABY4P821_9LACO</name>
<dbReference type="PANTHER" id="PTHR33169">
    <property type="entry name" value="PADR-FAMILY TRANSCRIPTIONAL REGULATOR"/>
    <property type="match status" value="1"/>
</dbReference>
<dbReference type="InterPro" id="IPR011991">
    <property type="entry name" value="ArsR-like_HTH"/>
</dbReference>
<evidence type="ECO:0000313" key="4">
    <source>
        <dbReference type="Proteomes" id="UP000831495"/>
    </source>
</evidence>
<reference evidence="3" key="1">
    <citation type="journal article" date="2022" name="Int. J. Syst. Evol. Microbiol.">
        <title>Apilactobacillus apisilvae sp. nov., Nicolia spurrieriana gen. nov. sp. nov., Bombilactobacillus folatiphilus sp. nov. and Bombilactobacillus thymidiniphilus sp. nov., four new lactic acid bacterial isolates from stingless bees Tetragonula carbonaria and Austroplebeia australis.</title>
        <authorList>
            <person name="Oliphant S.A."/>
            <person name="Watson-Haigh N.S."/>
            <person name="Sumby K.M."/>
            <person name="Gardner J."/>
            <person name="Groom S."/>
            <person name="Jiranek V."/>
        </authorList>
    </citation>
    <scope>NUCLEOTIDE SEQUENCE</scope>
    <source>
        <strain evidence="3">SG4_D2</strain>
    </source>
</reference>
<dbReference type="InterPro" id="IPR036388">
    <property type="entry name" value="WH-like_DNA-bd_sf"/>
</dbReference>
<gene>
    <name evidence="3" type="ORF">MOO45_05965</name>
</gene>
<dbReference type="InterPro" id="IPR005149">
    <property type="entry name" value="Tscrpt_reg_PadR_N"/>
</dbReference>
<dbReference type="Pfam" id="PF03551">
    <property type="entry name" value="PadR"/>
    <property type="match status" value="1"/>
</dbReference>
<dbReference type="RefSeq" id="WP_249514014.1">
    <property type="nucleotide sequence ID" value="NZ_CP093366.1"/>
</dbReference>
<organism evidence="3 4">
    <name type="scientific">Bombilactobacillus folatiphilus</name>
    <dbReference type="NCBI Taxonomy" id="2923362"/>
    <lineage>
        <taxon>Bacteria</taxon>
        <taxon>Bacillati</taxon>
        <taxon>Bacillota</taxon>
        <taxon>Bacilli</taxon>
        <taxon>Lactobacillales</taxon>
        <taxon>Lactobacillaceae</taxon>
        <taxon>Bombilactobacillus</taxon>
    </lineage>
</organism>